<feature type="region of interest" description="Disordered" evidence="2">
    <location>
        <begin position="1"/>
        <end position="42"/>
    </location>
</feature>
<protein>
    <recommendedName>
        <fullName evidence="3">CCAAT-binding factor domain-containing protein</fullName>
    </recommendedName>
</protein>
<accession>A0AAD9MDR5</accession>
<name>A0AAD9MDR5_9PEZI</name>
<proteinExistence type="inferred from homology"/>
<comment type="similarity">
    <text evidence="1">Belongs to the CBF/MAK21 family.</text>
</comment>
<gene>
    <name evidence="4" type="ORF">P8C59_005675</name>
</gene>
<dbReference type="GO" id="GO:0042254">
    <property type="term" value="P:ribosome biogenesis"/>
    <property type="evidence" value="ECO:0007669"/>
    <property type="project" value="InterPro"/>
</dbReference>
<dbReference type="PANTHER" id="PTHR12455:SF0">
    <property type="entry name" value="NUCLEOLAR COMPLEX PROTEIN 4 HOMOLOG"/>
    <property type="match status" value="1"/>
</dbReference>
<feature type="domain" description="CCAAT-binding factor" evidence="3">
    <location>
        <begin position="323"/>
        <end position="479"/>
    </location>
</feature>
<dbReference type="EMBL" id="JAQQPM010000004">
    <property type="protein sequence ID" value="KAK2071235.1"/>
    <property type="molecule type" value="Genomic_DNA"/>
</dbReference>
<dbReference type="InterPro" id="IPR027193">
    <property type="entry name" value="Noc4"/>
</dbReference>
<organism evidence="4 5">
    <name type="scientific">Phyllachora maydis</name>
    <dbReference type="NCBI Taxonomy" id="1825666"/>
    <lineage>
        <taxon>Eukaryota</taxon>
        <taxon>Fungi</taxon>
        <taxon>Dikarya</taxon>
        <taxon>Ascomycota</taxon>
        <taxon>Pezizomycotina</taxon>
        <taxon>Sordariomycetes</taxon>
        <taxon>Sordariomycetidae</taxon>
        <taxon>Phyllachorales</taxon>
        <taxon>Phyllachoraceae</taxon>
        <taxon>Phyllachora</taxon>
    </lineage>
</organism>
<feature type="compositionally biased region" description="Basic residues" evidence="2">
    <location>
        <begin position="8"/>
        <end position="25"/>
    </location>
</feature>
<keyword evidence="5" id="KW-1185">Reference proteome</keyword>
<evidence type="ECO:0000259" key="3">
    <source>
        <dbReference type="Pfam" id="PF03914"/>
    </source>
</evidence>
<evidence type="ECO:0000313" key="5">
    <source>
        <dbReference type="Proteomes" id="UP001217918"/>
    </source>
</evidence>
<reference evidence="4" key="1">
    <citation type="journal article" date="2023" name="Mol. Plant Microbe Interact.">
        <title>Elucidating the Obligate Nature and Biological Capacity of an Invasive Fungal Corn Pathogen.</title>
        <authorList>
            <person name="MacCready J.S."/>
            <person name="Roggenkamp E.M."/>
            <person name="Gdanetz K."/>
            <person name="Chilvers M.I."/>
        </authorList>
    </citation>
    <scope>NUCLEOTIDE SEQUENCE</scope>
    <source>
        <strain evidence="4">PM02</strain>
    </source>
</reference>
<feature type="compositionally biased region" description="Acidic residues" evidence="2">
    <location>
        <begin position="29"/>
        <end position="41"/>
    </location>
</feature>
<dbReference type="Pfam" id="PF03914">
    <property type="entry name" value="CBF"/>
    <property type="match status" value="1"/>
</dbReference>
<sequence>MAATAAKPAKRKRETKHEPAKKRTKAGTSDEDDSSQGDSEDEQSRILLLENKILDSKKHYNNIAALLGLLGDHQKDAQLSVVAAVSLCRVFIRLLATGKLVKRKELTEKELVVVRWLRKRLADYKEALIPMLRREEAALTVLTLAMRILKAEAEHLEEKDEYTFPRAFFAGMVGAIVDASVDDSVRGEFTEKYVLEYDDVRFFTLGALRDMLGTMSHDSMDEHIFSNAFDMLVSVDDVPSKPEELESFFIEPPKQKKHALYSLFQHKKQAQEAWLGLLRLGLTKAQKKRVLGMMAESIAPWFTKPELLMDFLTDCYNAGGSTSLLALSGVFYLIRERNLDYPLFYRKLYSLLDADMLHSKHRARFFRLLDTFLASSHLPAALVASFLKRLVRLALHAPPAAIVAVVPWCYNMFRKHPLTTFMMHRVPRTPEERARLEAGLEDPFRPDEEDPMETRAIDSCIWEVVQLQAHYHPNVATVAKIVSEQFTKEFYNLDDFLDHSYGSLIEAEMAKEVKKAPVVEYMIPKRIFTSAEPGTDDKDSLLVRLWDFGS</sequence>
<dbReference type="AlphaFoldDB" id="A0AAD9MDR5"/>
<dbReference type="PANTHER" id="PTHR12455">
    <property type="entry name" value="NUCLEOLAR COMPLEX PROTEIN 4"/>
    <property type="match status" value="1"/>
</dbReference>
<evidence type="ECO:0000256" key="1">
    <source>
        <dbReference type="ARBA" id="ARBA00007797"/>
    </source>
</evidence>
<dbReference type="InterPro" id="IPR005612">
    <property type="entry name" value="CCAAT-binding_factor"/>
</dbReference>
<dbReference type="GO" id="GO:0032040">
    <property type="term" value="C:small-subunit processome"/>
    <property type="evidence" value="ECO:0007669"/>
    <property type="project" value="TreeGrafter"/>
</dbReference>
<dbReference type="GO" id="GO:0030692">
    <property type="term" value="C:Noc4p-Nop14p complex"/>
    <property type="evidence" value="ECO:0007669"/>
    <property type="project" value="TreeGrafter"/>
</dbReference>
<evidence type="ECO:0000313" key="4">
    <source>
        <dbReference type="EMBL" id="KAK2071235.1"/>
    </source>
</evidence>
<dbReference type="Proteomes" id="UP001217918">
    <property type="component" value="Unassembled WGS sequence"/>
</dbReference>
<comment type="caution">
    <text evidence="4">The sequence shown here is derived from an EMBL/GenBank/DDBJ whole genome shotgun (WGS) entry which is preliminary data.</text>
</comment>
<evidence type="ECO:0000256" key="2">
    <source>
        <dbReference type="SAM" id="MobiDB-lite"/>
    </source>
</evidence>